<reference evidence="3" key="1">
    <citation type="submission" date="2021-09" db="EMBL/GenBank/DDBJ databases">
        <authorList>
            <consortium name="AG Swart"/>
            <person name="Singh M."/>
            <person name="Singh A."/>
            <person name="Seah K."/>
            <person name="Emmerich C."/>
        </authorList>
    </citation>
    <scope>NUCLEOTIDE SEQUENCE</scope>
    <source>
        <strain evidence="3">ATCC30299</strain>
    </source>
</reference>
<name>A0AAU9IPL2_9CILI</name>
<dbReference type="InterPro" id="IPR027417">
    <property type="entry name" value="P-loop_NTPase"/>
</dbReference>
<dbReference type="PANTHER" id="PTHR47977">
    <property type="entry name" value="RAS-RELATED PROTEIN RAB"/>
    <property type="match status" value="1"/>
</dbReference>
<evidence type="ECO:0000313" key="3">
    <source>
        <dbReference type="EMBL" id="CAG9316761.1"/>
    </source>
</evidence>
<dbReference type="Gene3D" id="3.40.50.300">
    <property type="entry name" value="P-loop containing nucleotide triphosphate hydrolases"/>
    <property type="match status" value="1"/>
</dbReference>
<dbReference type="AlphaFoldDB" id="A0AAU9IPL2"/>
<keyword evidence="2" id="KW-0342">GTP-binding</keyword>
<dbReference type="PROSITE" id="PS51420">
    <property type="entry name" value="RHO"/>
    <property type="match status" value="1"/>
</dbReference>
<protein>
    <submittedName>
        <fullName evidence="3">Uncharacterized protein</fullName>
    </submittedName>
</protein>
<dbReference type="SMART" id="SM00173">
    <property type="entry name" value="RAS"/>
    <property type="match status" value="1"/>
</dbReference>
<comment type="caution">
    <text evidence="3">The sequence shown here is derived from an EMBL/GenBank/DDBJ whole genome shotgun (WGS) entry which is preliminary data.</text>
</comment>
<organism evidence="3 4">
    <name type="scientific">Blepharisma stoltei</name>
    <dbReference type="NCBI Taxonomy" id="1481888"/>
    <lineage>
        <taxon>Eukaryota</taxon>
        <taxon>Sar</taxon>
        <taxon>Alveolata</taxon>
        <taxon>Ciliophora</taxon>
        <taxon>Postciliodesmatophora</taxon>
        <taxon>Heterotrichea</taxon>
        <taxon>Heterotrichida</taxon>
        <taxon>Blepharismidae</taxon>
        <taxon>Blepharisma</taxon>
    </lineage>
</organism>
<dbReference type="SUPFAM" id="SSF52540">
    <property type="entry name" value="P-loop containing nucleoside triphosphate hydrolases"/>
    <property type="match status" value="1"/>
</dbReference>
<dbReference type="PROSITE" id="PS51421">
    <property type="entry name" value="RAS"/>
    <property type="match status" value="1"/>
</dbReference>
<gene>
    <name evidence="3" type="ORF">BSTOLATCC_MIC16863</name>
</gene>
<dbReference type="Pfam" id="PF00071">
    <property type="entry name" value="Ras"/>
    <property type="match status" value="1"/>
</dbReference>
<dbReference type="FunFam" id="3.40.50.300:FF:000823">
    <property type="entry name" value="Small GTPase RAB, putative"/>
    <property type="match status" value="1"/>
</dbReference>
<dbReference type="PROSITE" id="PS51419">
    <property type="entry name" value="RAB"/>
    <property type="match status" value="1"/>
</dbReference>
<dbReference type="SMART" id="SM00175">
    <property type="entry name" value="RAB"/>
    <property type="match status" value="1"/>
</dbReference>
<dbReference type="GO" id="GO:0005525">
    <property type="term" value="F:GTP binding"/>
    <property type="evidence" value="ECO:0007669"/>
    <property type="project" value="UniProtKB-KW"/>
</dbReference>
<dbReference type="Proteomes" id="UP001162131">
    <property type="component" value="Unassembled WGS sequence"/>
</dbReference>
<accession>A0AAU9IPL2</accession>
<dbReference type="PRINTS" id="PR00449">
    <property type="entry name" value="RASTRNSFRMNG"/>
</dbReference>
<evidence type="ECO:0000256" key="1">
    <source>
        <dbReference type="ARBA" id="ARBA00022741"/>
    </source>
</evidence>
<dbReference type="SMART" id="SM00176">
    <property type="entry name" value="RAN"/>
    <property type="match status" value="1"/>
</dbReference>
<dbReference type="InterPro" id="IPR050227">
    <property type="entry name" value="Rab"/>
</dbReference>
<dbReference type="InterPro" id="IPR001806">
    <property type="entry name" value="Small_GTPase"/>
</dbReference>
<dbReference type="GO" id="GO:0003924">
    <property type="term" value="F:GTPase activity"/>
    <property type="evidence" value="ECO:0007669"/>
    <property type="project" value="InterPro"/>
</dbReference>
<dbReference type="CDD" id="cd01861">
    <property type="entry name" value="Rab6"/>
    <property type="match status" value="1"/>
</dbReference>
<keyword evidence="1" id="KW-0547">Nucleotide-binding</keyword>
<evidence type="ECO:0000313" key="4">
    <source>
        <dbReference type="Proteomes" id="UP001162131"/>
    </source>
</evidence>
<dbReference type="SMART" id="SM00174">
    <property type="entry name" value="RHO"/>
    <property type="match status" value="1"/>
</dbReference>
<keyword evidence="4" id="KW-1185">Reference proteome</keyword>
<dbReference type="NCBIfam" id="TIGR00231">
    <property type="entry name" value="small_GTP"/>
    <property type="match status" value="1"/>
</dbReference>
<sequence>MDPGQVTNTQPQGIGVLPSAHMKKFKIVFLGDLGVGKTSIINQFMYGTFDPNHQPTIGIDFLSKTMYIDDRTFRLQLWDTAGQERFRSLIPNYIRDCTVAVIVFDITQRSSFLSLDKWVEDVKTERGGDVVIAIVANKSDLLEKRAVSYEEAEEKAKNLNVLFVEVSAKTGNNVKLLFGTLSKYLPGMQDISMSNAAEFGGNGFKLEPTPQPKEKADKCKC</sequence>
<proteinExistence type="predicted"/>
<evidence type="ECO:0000256" key="2">
    <source>
        <dbReference type="ARBA" id="ARBA00023134"/>
    </source>
</evidence>
<dbReference type="InterPro" id="IPR005225">
    <property type="entry name" value="Small_GTP-bd"/>
</dbReference>
<dbReference type="EMBL" id="CAJZBQ010000016">
    <property type="protein sequence ID" value="CAG9316761.1"/>
    <property type="molecule type" value="Genomic_DNA"/>
</dbReference>